<dbReference type="GO" id="GO:0009061">
    <property type="term" value="P:anaerobic respiration"/>
    <property type="evidence" value="ECO:0007669"/>
    <property type="project" value="TreeGrafter"/>
</dbReference>
<feature type="binding site" evidence="14">
    <location>
        <position position="197"/>
    </location>
    <ligand>
        <name>[4Fe-4S] cluster</name>
        <dbReference type="ChEBI" id="CHEBI:49883"/>
        <label>1</label>
    </ligand>
</feature>
<evidence type="ECO:0000256" key="2">
    <source>
        <dbReference type="ARBA" id="ARBA00001966"/>
    </source>
</evidence>
<dbReference type="GO" id="GO:0051538">
    <property type="term" value="F:3 iron, 4 sulfur cluster binding"/>
    <property type="evidence" value="ECO:0007669"/>
    <property type="project" value="UniProtKB-KW"/>
</dbReference>
<evidence type="ECO:0000256" key="5">
    <source>
        <dbReference type="ARBA" id="ARBA00011771"/>
    </source>
</evidence>
<dbReference type="RefSeq" id="WP_123291507.1">
    <property type="nucleotide sequence ID" value="NZ_RJVA01000017.1"/>
</dbReference>
<feature type="binding site" evidence="14">
    <location>
        <position position="235"/>
    </location>
    <ligand>
        <name>[4Fe-4S] cluster</name>
        <dbReference type="ChEBI" id="CHEBI:49883"/>
        <label>2</label>
    </ligand>
</feature>
<feature type="binding site" evidence="14">
    <location>
        <position position="238"/>
    </location>
    <ligand>
        <name>[4Fe-4S] cluster</name>
        <dbReference type="ChEBI" id="CHEBI:49883"/>
        <label>2</label>
    </ligand>
</feature>
<dbReference type="InterPro" id="IPR019546">
    <property type="entry name" value="TAT_signal_bac_arc"/>
</dbReference>
<dbReference type="NCBIfam" id="TIGR00391">
    <property type="entry name" value="hydA"/>
    <property type="match status" value="1"/>
</dbReference>
<proteinExistence type="inferred from homology"/>
<keyword evidence="10" id="KW-0560">Oxidoreductase</keyword>
<comment type="subunit">
    <text evidence="5">Heterodimer of a large and a small subunit.</text>
</comment>
<dbReference type="Gene3D" id="4.10.480.10">
    <property type="entry name" value="Cytochrome-c3 hydrogenase, C-terminal domain"/>
    <property type="match status" value="1"/>
</dbReference>
<dbReference type="AlphaFoldDB" id="A0A3N1UHD8"/>
<organism evidence="17 18">
    <name type="scientific">Desulfosoma caldarium</name>
    <dbReference type="NCBI Taxonomy" id="610254"/>
    <lineage>
        <taxon>Bacteria</taxon>
        <taxon>Pseudomonadati</taxon>
        <taxon>Thermodesulfobacteriota</taxon>
        <taxon>Syntrophobacteria</taxon>
        <taxon>Syntrophobacterales</taxon>
        <taxon>Syntrophobacteraceae</taxon>
        <taxon>Desulfosoma</taxon>
    </lineage>
</organism>
<feature type="binding site" evidence="14">
    <location>
        <position position="160"/>
    </location>
    <ligand>
        <name>[4Fe-4S] cluster</name>
        <dbReference type="ChEBI" id="CHEBI:49883"/>
        <label>1</label>
    </ligand>
</feature>
<feature type="binding site" evidence="14">
    <location>
        <position position="263"/>
    </location>
    <ligand>
        <name>[4Fe-4S] cluster</name>
        <dbReference type="ChEBI" id="CHEBI:49883"/>
        <label>2</label>
    </ligand>
</feature>
<evidence type="ECO:0000256" key="11">
    <source>
        <dbReference type="ARBA" id="ARBA00023004"/>
    </source>
</evidence>
<dbReference type="InterPro" id="IPR006311">
    <property type="entry name" value="TAT_signal"/>
</dbReference>
<feature type="binding site" evidence="14">
    <location>
        <position position="297"/>
    </location>
    <ligand>
        <name>[3Fe-4S] cluster</name>
        <dbReference type="ChEBI" id="CHEBI:21137"/>
    </ligand>
</feature>
<evidence type="ECO:0000256" key="8">
    <source>
        <dbReference type="ARBA" id="ARBA00022729"/>
    </source>
</evidence>
<feature type="binding site" evidence="14">
    <location>
        <position position="269"/>
    </location>
    <ligand>
        <name>[4Fe-4S] cluster</name>
        <dbReference type="ChEBI" id="CHEBI:49883"/>
        <label>2</label>
    </ligand>
</feature>
<evidence type="ECO:0000256" key="7">
    <source>
        <dbReference type="ARBA" id="ARBA00022723"/>
    </source>
</evidence>
<evidence type="ECO:0000256" key="9">
    <source>
        <dbReference type="ARBA" id="ARBA00022764"/>
    </source>
</evidence>
<evidence type="ECO:0000256" key="13">
    <source>
        <dbReference type="ARBA" id="ARBA00023291"/>
    </source>
</evidence>
<name>A0A3N1UHD8_9BACT</name>
<accession>A0A3N1UHD8</accession>
<evidence type="ECO:0000256" key="6">
    <source>
        <dbReference type="ARBA" id="ARBA00022485"/>
    </source>
</evidence>
<keyword evidence="12 14" id="KW-0411">Iron-sulfur</keyword>
<keyword evidence="9" id="KW-0574">Periplasm</keyword>
<dbReference type="SUPFAM" id="SSF56770">
    <property type="entry name" value="HydA/Nqo6-like"/>
    <property type="match status" value="1"/>
</dbReference>
<feature type="binding site" evidence="14">
    <location>
        <position position="278"/>
    </location>
    <ligand>
        <name>[3Fe-4S] cluster</name>
        <dbReference type="ChEBI" id="CHEBI:21137"/>
    </ligand>
</feature>
<dbReference type="GO" id="GO:0051539">
    <property type="term" value="F:4 iron, 4 sulfur cluster binding"/>
    <property type="evidence" value="ECO:0007669"/>
    <property type="project" value="UniProtKB-KW"/>
</dbReference>
<dbReference type="InterPro" id="IPR037148">
    <property type="entry name" value="NiFe-Hase_small_C_sf"/>
</dbReference>
<keyword evidence="11 14" id="KW-0408">Iron</keyword>
<keyword evidence="18" id="KW-1185">Reference proteome</keyword>
<feature type="binding site" evidence="14">
    <location>
        <position position="62"/>
    </location>
    <ligand>
        <name>[4Fe-4S] cluster</name>
        <dbReference type="ChEBI" id="CHEBI:49883"/>
        <label>1</label>
    </ligand>
</feature>
<dbReference type="PROSITE" id="PS51318">
    <property type="entry name" value="TAT"/>
    <property type="match status" value="1"/>
</dbReference>
<gene>
    <name evidence="17" type="ORF">EDC27_3059</name>
</gene>
<dbReference type="PANTHER" id="PTHR30013:SF7">
    <property type="entry name" value="HYDROGENASE-2 SMALL CHAIN"/>
    <property type="match status" value="1"/>
</dbReference>
<comment type="cofactor">
    <cofactor evidence="1">
        <name>[3Fe-4S] cluster</name>
        <dbReference type="ChEBI" id="CHEBI:21137"/>
    </cofactor>
</comment>
<dbReference type="Pfam" id="PF01058">
    <property type="entry name" value="Oxidored_q6"/>
    <property type="match status" value="1"/>
</dbReference>
<dbReference type="NCBIfam" id="TIGR01409">
    <property type="entry name" value="TAT_signal_seq"/>
    <property type="match status" value="1"/>
</dbReference>
<evidence type="ECO:0000313" key="17">
    <source>
        <dbReference type="EMBL" id="ROQ89523.1"/>
    </source>
</evidence>
<evidence type="ECO:0000256" key="4">
    <source>
        <dbReference type="ARBA" id="ARBA00006605"/>
    </source>
</evidence>
<comment type="similarity">
    <text evidence="4">Belongs to the [NiFe]/[NiFeSe] hydrogenase small subunit family.</text>
</comment>
<dbReference type="OrthoDB" id="9766729at2"/>
<dbReference type="PIRSF" id="PIRSF000310">
    <property type="entry name" value="NiFe_hyd_ssu"/>
    <property type="match status" value="1"/>
</dbReference>
<feature type="binding site" evidence="14">
    <location>
        <position position="65"/>
    </location>
    <ligand>
        <name>[4Fe-4S] cluster</name>
        <dbReference type="ChEBI" id="CHEBI:49883"/>
        <label>1</label>
    </ligand>
</feature>
<protein>
    <submittedName>
        <fullName evidence="17">[NiFe] hydrogenase small subunit</fullName>
    </submittedName>
</protein>
<dbReference type="EMBL" id="RJVA01000017">
    <property type="protein sequence ID" value="ROQ89523.1"/>
    <property type="molecule type" value="Genomic_DNA"/>
</dbReference>
<dbReference type="InterPro" id="IPR037024">
    <property type="entry name" value="NiFe_Hase_small_N_sf"/>
</dbReference>
<evidence type="ECO:0000256" key="3">
    <source>
        <dbReference type="ARBA" id="ARBA00004418"/>
    </source>
</evidence>
<dbReference type="GO" id="GO:0016020">
    <property type="term" value="C:membrane"/>
    <property type="evidence" value="ECO:0007669"/>
    <property type="project" value="TreeGrafter"/>
</dbReference>
<dbReference type="PANTHER" id="PTHR30013">
    <property type="entry name" value="NIFE / NIFESE HYDROGENASE SMALL SUBUNIT FAMILY MEMBER"/>
    <property type="match status" value="1"/>
</dbReference>
<keyword evidence="13 14" id="KW-0003">3Fe-4S</keyword>
<evidence type="ECO:0000256" key="10">
    <source>
        <dbReference type="ARBA" id="ARBA00023002"/>
    </source>
</evidence>
<dbReference type="Proteomes" id="UP000276223">
    <property type="component" value="Unassembled WGS sequence"/>
</dbReference>
<dbReference type="Gene3D" id="3.40.50.700">
    <property type="entry name" value="NADH:ubiquinone oxidoreductase-like, 20kDa subunit"/>
    <property type="match status" value="1"/>
</dbReference>
<dbReference type="Pfam" id="PF14720">
    <property type="entry name" value="NiFe_hyd_SSU_C"/>
    <property type="match status" value="1"/>
</dbReference>
<reference evidence="17 18" key="1">
    <citation type="submission" date="2018-11" db="EMBL/GenBank/DDBJ databases">
        <title>Genomic Encyclopedia of Type Strains, Phase IV (KMG-IV): sequencing the most valuable type-strain genomes for metagenomic binning, comparative biology and taxonomic classification.</title>
        <authorList>
            <person name="Goeker M."/>
        </authorList>
    </citation>
    <scope>NUCLEOTIDE SEQUENCE [LARGE SCALE GENOMIC DNA]</scope>
    <source>
        <strain evidence="17 18">DSM 22027</strain>
    </source>
</reference>
<dbReference type="GO" id="GO:0042597">
    <property type="term" value="C:periplasmic space"/>
    <property type="evidence" value="ECO:0007669"/>
    <property type="project" value="UniProtKB-SubCell"/>
</dbReference>
<comment type="subcellular location">
    <subcellularLocation>
        <location evidence="3">Periplasm</location>
    </subcellularLocation>
</comment>
<feature type="domain" description="NADH:ubiquinone oxidoreductase-like 20kDa subunit" evidence="15">
    <location>
        <begin position="62"/>
        <end position="210"/>
    </location>
</feature>
<dbReference type="InterPro" id="IPR001821">
    <property type="entry name" value="NiFe_hydrogenase_ssu"/>
</dbReference>
<evidence type="ECO:0000256" key="12">
    <source>
        <dbReference type="ARBA" id="ARBA00023014"/>
    </source>
</evidence>
<comment type="caution">
    <text evidence="17">The sequence shown here is derived from an EMBL/GenBank/DDBJ whole genome shotgun (WGS) entry which is preliminary data.</text>
</comment>
<dbReference type="InterPro" id="IPR027394">
    <property type="entry name" value="Cytochrome-c3_hydrogenase_C"/>
</dbReference>
<keyword evidence="7 14" id="KW-0479">Metal-binding</keyword>
<dbReference type="GO" id="GO:0044569">
    <property type="term" value="C:[Ni-Fe] hydrogenase complex"/>
    <property type="evidence" value="ECO:0007669"/>
    <property type="project" value="TreeGrafter"/>
</dbReference>
<dbReference type="InterPro" id="IPR006137">
    <property type="entry name" value="NADH_UbQ_OxRdtase-like_20kDa"/>
</dbReference>
<feature type="domain" description="Cytochrome-c3 hydrogenase C-terminal" evidence="16">
    <location>
        <begin position="230"/>
        <end position="313"/>
    </location>
</feature>
<evidence type="ECO:0000259" key="15">
    <source>
        <dbReference type="Pfam" id="PF01058"/>
    </source>
</evidence>
<dbReference type="GO" id="GO:0009055">
    <property type="term" value="F:electron transfer activity"/>
    <property type="evidence" value="ECO:0007669"/>
    <property type="project" value="TreeGrafter"/>
</dbReference>
<feature type="binding site" evidence="14">
    <location>
        <position position="300"/>
    </location>
    <ligand>
        <name>[3Fe-4S] cluster</name>
        <dbReference type="ChEBI" id="CHEBI:21137"/>
    </ligand>
</feature>
<evidence type="ECO:0000256" key="14">
    <source>
        <dbReference type="PIRSR" id="PIRSR000310-1"/>
    </source>
</evidence>
<dbReference type="GO" id="GO:0009375">
    <property type="term" value="C:ferredoxin hydrogenase complex"/>
    <property type="evidence" value="ECO:0007669"/>
    <property type="project" value="InterPro"/>
</dbReference>
<evidence type="ECO:0000313" key="18">
    <source>
        <dbReference type="Proteomes" id="UP000276223"/>
    </source>
</evidence>
<dbReference type="GO" id="GO:0008901">
    <property type="term" value="F:ferredoxin hydrogenase activity"/>
    <property type="evidence" value="ECO:0007669"/>
    <property type="project" value="InterPro"/>
</dbReference>
<comment type="cofactor">
    <cofactor evidence="2">
        <name>[4Fe-4S] cluster</name>
        <dbReference type="ChEBI" id="CHEBI:49883"/>
    </cofactor>
</comment>
<dbReference type="GO" id="GO:0046872">
    <property type="term" value="F:metal ion binding"/>
    <property type="evidence" value="ECO:0007669"/>
    <property type="project" value="UniProtKB-KW"/>
</dbReference>
<evidence type="ECO:0000256" key="1">
    <source>
        <dbReference type="ARBA" id="ARBA00001927"/>
    </source>
</evidence>
<keyword evidence="6 14" id="KW-0004">4Fe-4S</keyword>
<evidence type="ECO:0000259" key="16">
    <source>
        <dbReference type="Pfam" id="PF14720"/>
    </source>
</evidence>
<sequence length="316" mass="34272">MGQERKLQKGLVPKGVTRRDFMKFCTMVSATMGLAPSFAPKIAEALTSGPRPPVVYLHFAECTGCTEGVLRSTYPWIDELLLETISMDYHETIMAAAGHSVEEVLHQTVKKYEGKFICVVEGAIPTADNGIYGMIGGKTMLEIAKEVCPKSLAVLCIGSCSSFGGVQAAAPNPTGAKSVSEALGDALKVPVVNIPGCPPNPINFVGTVVNYLLFGKLPDLDAHKRPLFAYGKTVHDQCPRRSHFENGEFVTEWGSKEAQMGYCLYEMGCKGPETFNNCPLVKFNDGTSWPVEAGHPCIGCSEPNFWDAMSPFYETL</sequence>
<keyword evidence="8" id="KW-0732">Signal</keyword>
<dbReference type="PRINTS" id="PR00614">
    <property type="entry name" value="NIHGNASESMLL"/>
</dbReference>